<name>D4B262_ARTBC</name>
<keyword evidence="3" id="KW-1185">Reference proteome</keyword>
<evidence type="ECO:0000313" key="3">
    <source>
        <dbReference type="Proteomes" id="UP000008866"/>
    </source>
</evidence>
<dbReference type="GeneID" id="9524001"/>
<feature type="region of interest" description="Disordered" evidence="1">
    <location>
        <begin position="94"/>
        <end position="117"/>
    </location>
</feature>
<reference evidence="3" key="1">
    <citation type="journal article" date="2011" name="Genome Biol.">
        <title>Comparative and functional genomics provide insights into the pathogenicity of dermatophytic fungi.</title>
        <authorList>
            <person name="Burmester A."/>
            <person name="Shelest E."/>
            <person name="Gloeckner G."/>
            <person name="Heddergott C."/>
            <person name="Schindler S."/>
            <person name="Staib P."/>
            <person name="Heidel A."/>
            <person name="Felder M."/>
            <person name="Petzold A."/>
            <person name="Szafranski K."/>
            <person name="Feuermann M."/>
            <person name="Pedruzzi I."/>
            <person name="Priebe S."/>
            <person name="Groth M."/>
            <person name="Winkler R."/>
            <person name="Li W."/>
            <person name="Kniemeyer O."/>
            <person name="Schroeckh V."/>
            <person name="Hertweck C."/>
            <person name="Hube B."/>
            <person name="White T.C."/>
            <person name="Platzer M."/>
            <person name="Guthke R."/>
            <person name="Heitman J."/>
            <person name="Woestemeyer J."/>
            <person name="Zipfel P.F."/>
            <person name="Monod M."/>
            <person name="Brakhage A.A."/>
        </authorList>
    </citation>
    <scope>NUCLEOTIDE SEQUENCE [LARGE SCALE GENOMIC DNA]</scope>
    <source>
        <strain evidence="3">ATCC MYA-4681 / CBS 112371</strain>
    </source>
</reference>
<dbReference type="RefSeq" id="XP_003011263.1">
    <property type="nucleotide sequence ID" value="XM_003011217.1"/>
</dbReference>
<sequence>MKAAEPICDVFRRSRKIKLAEFRAKMVLLIAAALSTLAANAIAQAHDTSTNAGGHSRWKEEQMAAMKESKLALLVRNSINCWKLHSFFDSRSSYSEQYPEEDPEERTLVPCNKHASS</sequence>
<dbReference type="EMBL" id="ABSU01000028">
    <property type="protein sequence ID" value="EFE30623.1"/>
    <property type="molecule type" value="Genomic_DNA"/>
</dbReference>
<dbReference type="HOGENOM" id="CLU_2084292_0_0_1"/>
<evidence type="ECO:0000313" key="2">
    <source>
        <dbReference type="EMBL" id="EFE30623.1"/>
    </source>
</evidence>
<proteinExistence type="predicted"/>
<dbReference type="KEGG" id="abe:ARB_02545"/>
<evidence type="ECO:0000256" key="1">
    <source>
        <dbReference type="SAM" id="MobiDB-lite"/>
    </source>
</evidence>
<organism evidence="2 3">
    <name type="scientific">Arthroderma benhamiae (strain ATCC MYA-4681 / CBS 112371)</name>
    <name type="common">Trichophyton mentagrophytes</name>
    <dbReference type="NCBI Taxonomy" id="663331"/>
    <lineage>
        <taxon>Eukaryota</taxon>
        <taxon>Fungi</taxon>
        <taxon>Dikarya</taxon>
        <taxon>Ascomycota</taxon>
        <taxon>Pezizomycotina</taxon>
        <taxon>Eurotiomycetes</taxon>
        <taxon>Eurotiomycetidae</taxon>
        <taxon>Onygenales</taxon>
        <taxon>Arthrodermataceae</taxon>
        <taxon>Trichophyton</taxon>
    </lineage>
</organism>
<comment type="caution">
    <text evidence="2">The sequence shown here is derived from an EMBL/GenBank/DDBJ whole genome shotgun (WGS) entry which is preliminary data.</text>
</comment>
<gene>
    <name evidence="2" type="ORF">ARB_02545</name>
</gene>
<dbReference type="Proteomes" id="UP000008866">
    <property type="component" value="Unassembled WGS sequence"/>
</dbReference>
<protein>
    <submittedName>
        <fullName evidence="2">Uncharacterized protein</fullName>
    </submittedName>
</protein>
<accession>D4B262</accession>
<dbReference type="AlphaFoldDB" id="D4B262"/>